<feature type="domain" description="HpaB/PvcC/4-BUDH N-terminal" evidence="7">
    <location>
        <begin position="5"/>
        <end position="279"/>
    </location>
</feature>
<evidence type="ECO:0000256" key="3">
    <source>
        <dbReference type="ARBA" id="ARBA00023002"/>
    </source>
</evidence>
<geneLocation type="plasmid" evidence="8 9">
    <name>unnamed1</name>
</geneLocation>
<accession>A0A3G8YK68</accession>
<keyword evidence="3 8" id="KW-0560">Oxidoreductase</keyword>
<evidence type="ECO:0000259" key="6">
    <source>
        <dbReference type="Pfam" id="PF03241"/>
    </source>
</evidence>
<dbReference type="Pfam" id="PF03241">
    <property type="entry name" value="HpaB"/>
    <property type="match status" value="1"/>
</dbReference>
<dbReference type="InterPro" id="IPR046373">
    <property type="entry name" value="Acyl-CoA_Oxase/DH_mid-dom_sf"/>
</dbReference>
<dbReference type="SUPFAM" id="SSF56645">
    <property type="entry name" value="Acyl-CoA dehydrogenase NM domain-like"/>
    <property type="match status" value="1"/>
</dbReference>
<dbReference type="PANTHER" id="PTHR36117">
    <property type="entry name" value="4-HYDROXYPHENYLACETATE 3-MONOOXYGENASE-RELATED"/>
    <property type="match status" value="1"/>
</dbReference>
<evidence type="ECO:0000256" key="2">
    <source>
        <dbReference type="ARBA" id="ARBA00022827"/>
    </source>
</evidence>
<dbReference type="EMBL" id="CP034185">
    <property type="protein sequence ID" value="AZI44687.1"/>
    <property type="molecule type" value="Genomic_DNA"/>
</dbReference>
<dbReference type="PANTHER" id="PTHR36117:SF3">
    <property type="entry name" value="4-HYDROXYPHENYLACETATE 3-MONOOXYGENASE-RELATED"/>
    <property type="match status" value="1"/>
</dbReference>
<dbReference type="SUPFAM" id="SSF47203">
    <property type="entry name" value="Acyl-CoA dehydrogenase C-terminal domain-like"/>
    <property type="match status" value="1"/>
</dbReference>
<feature type="binding site" evidence="5">
    <location>
        <position position="198"/>
    </location>
    <ligand>
        <name>FAD</name>
        <dbReference type="ChEBI" id="CHEBI:57692"/>
    </ligand>
</feature>
<dbReference type="InterPro" id="IPR012687">
    <property type="entry name" value="HpaB_Deino-type"/>
</dbReference>
<evidence type="ECO:0000313" key="9">
    <source>
        <dbReference type="Proteomes" id="UP000276417"/>
    </source>
</evidence>
<dbReference type="RefSeq" id="WP_124874568.1">
    <property type="nucleotide sequence ID" value="NZ_CP034185.1"/>
</dbReference>
<feature type="binding site" evidence="4">
    <location>
        <begin position="101"/>
        <end position="105"/>
    </location>
    <ligand>
        <name>substrate</name>
    </ligand>
</feature>
<evidence type="ECO:0000313" key="8">
    <source>
        <dbReference type="EMBL" id="AZI44687.1"/>
    </source>
</evidence>
<evidence type="ECO:0000256" key="5">
    <source>
        <dbReference type="PIRSR" id="PIRSR000331-2"/>
    </source>
</evidence>
<keyword evidence="2 5" id="KW-0274">FAD</keyword>
<keyword evidence="9" id="KW-1185">Reference proteome</keyword>
<feature type="binding site" evidence="5">
    <location>
        <begin position="459"/>
        <end position="462"/>
    </location>
    <ligand>
        <name>FAD</name>
        <dbReference type="ChEBI" id="CHEBI:57692"/>
    </ligand>
</feature>
<dbReference type="InterPro" id="IPR036250">
    <property type="entry name" value="AcylCo_DH-like_C"/>
</dbReference>
<dbReference type="KEGG" id="dph:EHF33_17480"/>
<proteinExistence type="predicted"/>
<dbReference type="InterPro" id="IPR024719">
    <property type="entry name" value="HpaB/PvcC/4-BUDH_C"/>
</dbReference>
<dbReference type="GO" id="GO:0016627">
    <property type="term" value="F:oxidoreductase activity, acting on the CH-CH group of donors"/>
    <property type="evidence" value="ECO:0007669"/>
    <property type="project" value="InterPro"/>
</dbReference>
<dbReference type="InterPro" id="IPR009100">
    <property type="entry name" value="AcylCoA_DH/oxidase_NM_dom_sf"/>
</dbReference>
<protein>
    <submittedName>
        <fullName evidence="8">4-hydroxyphenylacetate 3-monooxygenase, oxygenase component</fullName>
        <ecNumber evidence="8">1.14.14.9</ecNumber>
    </submittedName>
</protein>
<dbReference type="GO" id="GO:0052881">
    <property type="term" value="F:4-hydroxyphenylacetate 3-monooxygenase activity"/>
    <property type="evidence" value="ECO:0007669"/>
    <property type="project" value="UniProtKB-EC"/>
</dbReference>
<keyword evidence="1" id="KW-0285">Flavoprotein</keyword>
<gene>
    <name evidence="8" type="primary">hpaB</name>
    <name evidence="8" type="ORF">EHF33_17480</name>
</gene>
<dbReference type="Gene3D" id="2.40.110.10">
    <property type="entry name" value="Butyryl-CoA Dehydrogenase, subunit A, domain 2"/>
    <property type="match status" value="1"/>
</dbReference>
<evidence type="ECO:0000259" key="7">
    <source>
        <dbReference type="Pfam" id="PF11794"/>
    </source>
</evidence>
<dbReference type="NCBIfam" id="TIGR02309">
    <property type="entry name" value="HpaB-1"/>
    <property type="match status" value="1"/>
</dbReference>
<evidence type="ECO:0000256" key="1">
    <source>
        <dbReference type="ARBA" id="ARBA00022630"/>
    </source>
</evidence>
<evidence type="ECO:0000256" key="4">
    <source>
        <dbReference type="PIRSR" id="PIRSR000331-1"/>
    </source>
</evidence>
<dbReference type="OrthoDB" id="9785230at2"/>
<dbReference type="InterPro" id="IPR004925">
    <property type="entry name" value="HpaB/PvcC/4-BUDH"/>
</dbReference>
<dbReference type="InterPro" id="IPR024674">
    <property type="entry name" value="HpaB/PvcC/4-BUDH_N"/>
</dbReference>
<feature type="binding site" evidence="5">
    <location>
        <begin position="155"/>
        <end position="157"/>
    </location>
    <ligand>
        <name>FAD</name>
        <dbReference type="ChEBI" id="CHEBI:57692"/>
    </ligand>
</feature>
<dbReference type="Gene3D" id="1.10.3140.10">
    <property type="entry name" value="4-hydroxybutyryl-coa dehydratase, domain 1"/>
    <property type="match status" value="1"/>
</dbReference>
<dbReference type="EC" id="1.14.14.9" evidence="8"/>
<feature type="binding site" evidence="5">
    <location>
        <begin position="161"/>
        <end position="164"/>
    </location>
    <ligand>
        <name>FAD</name>
        <dbReference type="ChEBI" id="CHEBI:57692"/>
    </ligand>
</feature>
<name>A0A3G8YK68_9DEIO</name>
<feature type="binding site" evidence="4">
    <location>
        <position position="155"/>
    </location>
    <ligand>
        <name>substrate</name>
    </ligand>
</feature>
<reference evidence="8 9" key="1">
    <citation type="submission" date="2018-11" db="EMBL/GenBank/DDBJ databases">
        <title>Deinococcus shelandsis sp. nov., isolated from South Shetland Islands soil of Antarctica.</title>
        <authorList>
            <person name="Tian J."/>
        </authorList>
    </citation>
    <scope>NUCLEOTIDE SEQUENCE [LARGE SCALE GENOMIC DNA]</scope>
    <source>
        <strain evidence="8 9">S14-83T</strain>
        <plasmid evidence="8 9">unnamed1</plasmid>
    </source>
</reference>
<keyword evidence="8" id="KW-0503">Monooxygenase</keyword>
<dbReference type="AlphaFoldDB" id="A0A3G8YK68"/>
<sequence>MPARTGKQFLDRLRHNPPNLYIDGAAVTDPTTHPATKNIAHSLAGLYDMQLAPEFKDKLTYEDGGQRYAMSFKVPRTKDDLRQIGEAHRIRADYSLGTLGRAPDYMNTNVMAAGMASAYFDECESSGAIGSGRNFAENMRNYYDYVRENDLCLTHSLTNPQVNRSKQASEMPDPYIAMGIVRETEEGVIVRGARMLATLPIADEILIFPSTVIKENGDKSRYAMGFGLPTNTPGLYFQCREPFDLGRDTEDHPLSSRFDEQDAFVIFDDVLVPWERVFLMYDMTLANQAYSKTDAVLQMAYQVVNQKIAKTGAFLGLAQSIVQTVGSGQFQHVQQKVSEIIVTLEVMKALQVAAVEGAALNQYGVMTPARGPLDAARNYYPAIYPRLNEIIQLLGASGIIMMPSKADREGPLGAFIDKHLQAANATAEERLKLFRLAWDMTLSSFGARQNLYEKHFFGDPIRMASALYEVYDKEPFVERIQAFLNQDVPNQAVPQPVSADD</sequence>
<feature type="binding site" evidence="4">
    <location>
        <begin position="210"/>
        <end position="211"/>
    </location>
    <ligand>
        <name>substrate</name>
    </ligand>
</feature>
<keyword evidence="8" id="KW-0614">Plasmid</keyword>
<dbReference type="Pfam" id="PF11794">
    <property type="entry name" value="HpaB_N"/>
    <property type="match status" value="1"/>
</dbReference>
<dbReference type="GO" id="GO:0050660">
    <property type="term" value="F:flavin adenine dinucleotide binding"/>
    <property type="evidence" value="ECO:0007669"/>
    <property type="project" value="InterPro"/>
</dbReference>
<dbReference type="PIRSF" id="PIRSF000331">
    <property type="entry name" value="HpaA_HpaB"/>
    <property type="match status" value="1"/>
</dbReference>
<feature type="domain" description="HpaB/PvcC/4-BUDH C-terminal" evidence="6">
    <location>
        <begin position="286"/>
        <end position="484"/>
    </location>
</feature>
<dbReference type="GO" id="GO:0010124">
    <property type="term" value="P:phenylacetate catabolic process"/>
    <property type="evidence" value="ECO:0007669"/>
    <property type="project" value="InterPro"/>
</dbReference>
<dbReference type="Gene3D" id="1.20.140.10">
    <property type="entry name" value="Butyryl-CoA Dehydrogenase, subunit A, domain 3"/>
    <property type="match status" value="1"/>
</dbReference>
<organism evidence="8 9">
    <name type="scientific">Deinococcus psychrotolerans</name>
    <dbReference type="NCBI Taxonomy" id="2489213"/>
    <lineage>
        <taxon>Bacteria</taxon>
        <taxon>Thermotogati</taxon>
        <taxon>Deinococcota</taxon>
        <taxon>Deinococci</taxon>
        <taxon>Deinococcales</taxon>
        <taxon>Deinococcaceae</taxon>
        <taxon>Deinococcus</taxon>
    </lineage>
</organism>
<dbReference type="Proteomes" id="UP000276417">
    <property type="component" value="Plasmid unnamed1"/>
</dbReference>